<evidence type="ECO:0000313" key="1">
    <source>
        <dbReference type="EMBL" id="MDO3682132.1"/>
    </source>
</evidence>
<sequence length="28" mass="3473">MKYYSTERVQWTLKKMTPDQFRSHRLAA</sequence>
<dbReference type="EMBL" id="JAUMKJ010000105">
    <property type="protein sequence ID" value="MDO3682132.1"/>
    <property type="molecule type" value="Genomic_DNA"/>
</dbReference>
<evidence type="ECO:0000313" key="2">
    <source>
        <dbReference type="Proteomes" id="UP001168883"/>
    </source>
</evidence>
<name>A0ABT8VMC7_9BACL</name>
<proteinExistence type="predicted"/>
<dbReference type="RefSeq" id="WP_246063155.1">
    <property type="nucleotide sequence ID" value="NZ_JARLKN010000172.1"/>
</dbReference>
<protein>
    <recommendedName>
        <fullName evidence="3">Integrase catalytic domain-containing protein</fullName>
    </recommendedName>
</protein>
<keyword evidence="2" id="KW-1185">Reference proteome</keyword>
<comment type="caution">
    <text evidence="1">The sequence shown here is derived from an EMBL/GenBank/DDBJ whole genome shotgun (WGS) entry which is preliminary data.</text>
</comment>
<accession>A0ABT8VMC7</accession>
<organism evidence="1 2">
    <name type="scientific">Paenibacillus ehimensis</name>
    <dbReference type="NCBI Taxonomy" id="79264"/>
    <lineage>
        <taxon>Bacteria</taxon>
        <taxon>Bacillati</taxon>
        <taxon>Bacillota</taxon>
        <taxon>Bacilli</taxon>
        <taxon>Bacillales</taxon>
        <taxon>Paenibacillaceae</taxon>
        <taxon>Paenibacillus</taxon>
    </lineage>
</organism>
<reference evidence="1" key="1">
    <citation type="submission" date="2023-07" db="EMBL/GenBank/DDBJ databases">
        <authorList>
            <person name="Aktuganov G."/>
            <person name="Boyko T."/>
            <person name="Delegan Y."/>
            <person name="Galimzianova N."/>
            <person name="Gilvanova E."/>
            <person name="Korobov V."/>
            <person name="Kuzmina L."/>
            <person name="Melentiev A."/>
            <person name="Milman P."/>
            <person name="Ryabova A."/>
            <person name="Stupak E."/>
            <person name="Yasakov T."/>
            <person name="Zharikova N."/>
            <person name="Zhurenko E."/>
        </authorList>
    </citation>
    <scope>NUCLEOTIDE SEQUENCE</scope>
    <source>
        <strain evidence="1">IB-739</strain>
    </source>
</reference>
<dbReference type="Proteomes" id="UP001168883">
    <property type="component" value="Unassembled WGS sequence"/>
</dbReference>
<gene>
    <name evidence="1" type="ORF">Q3C12_34615</name>
</gene>
<evidence type="ECO:0008006" key="3">
    <source>
        <dbReference type="Google" id="ProtNLM"/>
    </source>
</evidence>